<keyword evidence="2" id="KW-1185">Reference proteome</keyword>
<name>A0ABV5C0S4_9BACL</name>
<dbReference type="RefSeq" id="WP_375520267.1">
    <property type="nucleotide sequence ID" value="NZ_JBHIRY010000009.1"/>
</dbReference>
<reference evidence="1 2" key="1">
    <citation type="submission" date="2024-09" db="EMBL/GenBank/DDBJ databases">
        <title>Paenibacillus zeirhizospherea sp. nov., isolated from surface of the maize (Zea mays) roots in a horticulture field, Hungary.</title>
        <authorList>
            <person name="Marton D."/>
            <person name="Farkas M."/>
            <person name="Bedics A."/>
            <person name="Toth E."/>
            <person name="Tancsics A."/>
            <person name="Boka K."/>
            <person name="Marati G."/>
            <person name="Kriszt B."/>
            <person name="Cserhati M."/>
        </authorList>
    </citation>
    <scope>NUCLEOTIDE SEQUENCE [LARGE SCALE GENOMIC DNA]</scope>
    <source>
        <strain evidence="1 2">JCM 18446</strain>
    </source>
</reference>
<dbReference type="EMBL" id="JBHIRY010000009">
    <property type="protein sequence ID" value="MFB5761124.1"/>
    <property type="molecule type" value="Genomic_DNA"/>
</dbReference>
<proteinExistence type="predicted"/>
<protein>
    <submittedName>
        <fullName evidence="1">Uncharacterized protein</fullName>
    </submittedName>
</protein>
<organism evidence="1 2">
    <name type="scientific">Paenibacillus medicaginis</name>
    <dbReference type="NCBI Taxonomy" id="1470560"/>
    <lineage>
        <taxon>Bacteria</taxon>
        <taxon>Bacillati</taxon>
        <taxon>Bacillota</taxon>
        <taxon>Bacilli</taxon>
        <taxon>Bacillales</taxon>
        <taxon>Paenibacillaceae</taxon>
        <taxon>Paenibacillus</taxon>
    </lineage>
</organism>
<evidence type="ECO:0000313" key="1">
    <source>
        <dbReference type="EMBL" id="MFB5761124.1"/>
    </source>
</evidence>
<accession>A0ABV5C0S4</accession>
<dbReference type="Proteomes" id="UP001580430">
    <property type="component" value="Unassembled WGS sequence"/>
</dbReference>
<gene>
    <name evidence="1" type="ORF">ACE5LO_12050</name>
</gene>
<sequence length="99" mass="11321">MIKAIAFKAKGKEGRYLCDGIECGDWSDEFLDTTVLTDALLIIRNDLTEPGDQDIEDCYNFFSSLPISNDVQFVKDNYDPVPVVLTQAELEIVRERNEW</sequence>
<comment type="caution">
    <text evidence="1">The sequence shown here is derived from an EMBL/GenBank/DDBJ whole genome shotgun (WGS) entry which is preliminary data.</text>
</comment>
<evidence type="ECO:0000313" key="2">
    <source>
        <dbReference type="Proteomes" id="UP001580430"/>
    </source>
</evidence>